<name>A0A7C4X8R1_UNCW3</name>
<reference evidence="2" key="1">
    <citation type="journal article" date="2020" name="mSystems">
        <title>Genome- and Community-Level Interaction Insights into Carbon Utilization and Element Cycling Functions of Hydrothermarchaeota in Hydrothermal Sediment.</title>
        <authorList>
            <person name="Zhou Z."/>
            <person name="Liu Y."/>
            <person name="Xu W."/>
            <person name="Pan J."/>
            <person name="Luo Z.H."/>
            <person name="Li M."/>
        </authorList>
    </citation>
    <scope>NUCLEOTIDE SEQUENCE [LARGE SCALE GENOMIC DNA]</scope>
    <source>
        <strain evidence="2">SpSt-774</strain>
    </source>
</reference>
<dbReference type="PANTHER" id="PTHR33969:SF2">
    <property type="entry name" value="SEGREGATION AND CONDENSATION PROTEIN A"/>
    <property type="match status" value="1"/>
</dbReference>
<protein>
    <recommendedName>
        <fullName evidence="1">Segregation and condensation protein A</fullName>
    </recommendedName>
</protein>
<dbReference type="PANTHER" id="PTHR33969">
    <property type="entry name" value="SEGREGATION AND CONDENSATION PROTEIN A"/>
    <property type="match status" value="1"/>
</dbReference>
<sequence>MKIDIGIYYGPIDLLVYLVRKKEVDIFDIPIAQVAEEYLDYLRKIEREDLEDAADFLLMAAILIRLKVRSLLPKTPLDEEEVKPITLMQIIEEFKKYKEIARAFGEMEAEFSKQFPRFSKLESTKVLEKEDLSSLLLAFRSLRPTEETKLLMKRQEVPIGVIIEDIKNLLKEKQRVDFLKVLREKNNVPLAVGYFFGMLEVVKEGYAQVEQNELFGEIYLSRVQR</sequence>
<organism evidence="2">
    <name type="scientific">candidate division WOR-3 bacterium</name>
    <dbReference type="NCBI Taxonomy" id="2052148"/>
    <lineage>
        <taxon>Bacteria</taxon>
        <taxon>Bacteria division WOR-3</taxon>
    </lineage>
</organism>
<comment type="caution">
    <text evidence="2">The sequence shown here is derived from an EMBL/GenBank/DDBJ whole genome shotgun (WGS) entry which is preliminary data.</text>
</comment>
<dbReference type="AlphaFoldDB" id="A0A7C4X8R1"/>
<evidence type="ECO:0000256" key="1">
    <source>
        <dbReference type="ARBA" id="ARBA00044777"/>
    </source>
</evidence>
<dbReference type="EMBL" id="DTGZ01000011">
    <property type="protein sequence ID" value="HGV96773.1"/>
    <property type="molecule type" value="Genomic_DNA"/>
</dbReference>
<evidence type="ECO:0000313" key="2">
    <source>
        <dbReference type="EMBL" id="HGV96773.1"/>
    </source>
</evidence>
<dbReference type="Gene3D" id="6.10.250.2410">
    <property type="match status" value="1"/>
</dbReference>
<dbReference type="Pfam" id="PF02616">
    <property type="entry name" value="SMC_ScpA"/>
    <property type="match status" value="1"/>
</dbReference>
<dbReference type="Gene3D" id="1.10.10.580">
    <property type="entry name" value="Structural maintenance of chromosome 1. Chain E"/>
    <property type="match status" value="1"/>
</dbReference>
<dbReference type="InterPro" id="IPR003768">
    <property type="entry name" value="ScpA"/>
</dbReference>
<accession>A0A7C4X8R1</accession>
<gene>
    <name evidence="2" type="ORF">ENV60_00545</name>
</gene>
<proteinExistence type="predicted"/>
<dbReference type="InterPro" id="IPR023093">
    <property type="entry name" value="ScpA-like_C"/>
</dbReference>